<dbReference type="Proteomes" id="UP000326678">
    <property type="component" value="Chromosome Gxm2"/>
</dbReference>
<keyword evidence="2" id="KW-0418">Kinase</keyword>
<keyword evidence="1" id="KW-0472">Membrane</keyword>
<protein>
    <submittedName>
        <fullName evidence="2">Serine/Threonine protein kinase and Signal Transduction Histidine Kinase</fullName>
    </submittedName>
</protein>
<evidence type="ECO:0000256" key="1">
    <source>
        <dbReference type="SAM" id="Phobius"/>
    </source>
</evidence>
<proteinExistence type="predicted"/>
<dbReference type="EMBL" id="CP045227">
    <property type="protein sequence ID" value="QFS50164.1"/>
    <property type="molecule type" value="Genomic_DNA"/>
</dbReference>
<keyword evidence="1" id="KW-1133">Transmembrane helix</keyword>
<feature type="transmembrane region" description="Helical" evidence="1">
    <location>
        <begin position="27"/>
        <end position="47"/>
    </location>
</feature>
<dbReference type="GO" id="GO:0004674">
    <property type="term" value="F:protein serine/threonine kinase activity"/>
    <property type="evidence" value="ECO:0007669"/>
    <property type="project" value="UniProtKB-KW"/>
</dbReference>
<keyword evidence="3" id="KW-1185">Reference proteome</keyword>
<name>A0A5P8WC17_9NOSO</name>
<keyword evidence="1" id="KW-0812">Transmembrane</keyword>
<evidence type="ECO:0000313" key="2">
    <source>
        <dbReference type="EMBL" id="QFS50164.1"/>
    </source>
</evidence>
<organism evidence="2 3">
    <name type="scientific">Nostoc sphaeroides CCNUC1</name>
    <dbReference type="NCBI Taxonomy" id="2653204"/>
    <lineage>
        <taxon>Bacteria</taxon>
        <taxon>Bacillati</taxon>
        <taxon>Cyanobacteriota</taxon>
        <taxon>Cyanophyceae</taxon>
        <taxon>Nostocales</taxon>
        <taxon>Nostocaceae</taxon>
        <taxon>Nostoc</taxon>
    </lineage>
</organism>
<reference evidence="2 3" key="1">
    <citation type="submission" date="2019-10" db="EMBL/GenBank/DDBJ databases">
        <title>Genomic and transcriptomic insights into the perfect genentic adaptation of a filamentous nitrogen-fixing cyanobacterium to rice fields.</title>
        <authorList>
            <person name="Chen Z."/>
        </authorList>
    </citation>
    <scope>NUCLEOTIDE SEQUENCE [LARGE SCALE GENOMIC DNA]</scope>
    <source>
        <strain evidence="2">CCNUC1</strain>
    </source>
</reference>
<keyword evidence="2" id="KW-0808">Transferase</keyword>
<dbReference type="AlphaFoldDB" id="A0A5P8WC17"/>
<evidence type="ECO:0000313" key="3">
    <source>
        <dbReference type="Proteomes" id="UP000326678"/>
    </source>
</evidence>
<sequence>MPAAGYAYASVGCIRVGWRRMHKRPDIFCSIPLSTFLGLAIALTEILGRIHAANILSGAFEPTARCFKLPKSSLAQLC</sequence>
<dbReference type="KEGG" id="nsh:GXM_07658"/>
<accession>A0A5P8WC17</accession>
<gene>
    <name evidence="2" type="ORF">GXM_07658</name>
</gene>
<keyword evidence="2" id="KW-0723">Serine/threonine-protein kinase</keyword>